<evidence type="ECO:0000313" key="3">
    <source>
        <dbReference type="Proteomes" id="UP001165160"/>
    </source>
</evidence>
<evidence type="ECO:0000256" key="1">
    <source>
        <dbReference type="SAM" id="Phobius"/>
    </source>
</evidence>
<keyword evidence="1" id="KW-0472">Membrane</keyword>
<organism evidence="2 3">
    <name type="scientific">Triparma verrucosa</name>
    <dbReference type="NCBI Taxonomy" id="1606542"/>
    <lineage>
        <taxon>Eukaryota</taxon>
        <taxon>Sar</taxon>
        <taxon>Stramenopiles</taxon>
        <taxon>Ochrophyta</taxon>
        <taxon>Bolidophyceae</taxon>
        <taxon>Parmales</taxon>
        <taxon>Triparmaceae</taxon>
        <taxon>Triparma</taxon>
    </lineage>
</organism>
<accession>A0A9W7B710</accession>
<proteinExistence type="predicted"/>
<dbReference type="EMBL" id="BRXX01000048">
    <property type="protein sequence ID" value="GMH85364.1"/>
    <property type="molecule type" value="Genomic_DNA"/>
</dbReference>
<dbReference type="AlphaFoldDB" id="A0A9W7B710"/>
<sequence>MMTSSSPLTLPPNIKKLSYKNDNGTTLTYFAAMDDDVSCSSAATSKTKTAAESQNPAAHGIQQQNSLEEESSVLPYHPLGVFAPRISRVVKLRIDNDGSVKVDIGVAFGMFVALMIGLGILVLIYPH</sequence>
<evidence type="ECO:0000313" key="2">
    <source>
        <dbReference type="EMBL" id="GMH85364.1"/>
    </source>
</evidence>
<dbReference type="Proteomes" id="UP001165160">
    <property type="component" value="Unassembled WGS sequence"/>
</dbReference>
<protein>
    <submittedName>
        <fullName evidence="2">Uncharacterized protein</fullName>
    </submittedName>
</protein>
<keyword evidence="1" id="KW-0812">Transmembrane</keyword>
<gene>
    <name evidence="2" type="ORF">TrVE_jg307</name>
</gene>
<keyword evidence="1" id="KW-1133">Transmembrane helix</keyword>
<comment type="caution">
    <text evidence="2">The sequence shown here is derived from an EMBL/GenBank/DDBJ whole genome shotgun (WGS) entry which is preliminary data.</text>
</comment>
<feature type="transmembrane region" description="Helical" evidence="1">
    <location>
        <begin position="104"/>
        <end position="125"/>
    </location>
</feature>
<name>A0A9W7B710_9STRA</name>
<reference evidence="3" key="1">
    <citation type="journal article" date="2023" name="Commun. Biol.">
        <title>Genome analysis of Parmales, the sister group of diatoms, reveals the evolutionary specialization of diatoms from phago-mixotrophs to photoautotrophs.</title>
        <authorList>
            <person name="Ban H."/>
            <person name="Sato S."/>
            <person name="Yoshikawa S."/>
            <person name="Yamada K."/>
            <person name="Nakamura Y."/>
            <person name="Ichinomiya M."/>
            <person name="Sato N."/>
            <person name="Blanc-Mathieu R."/>
            <person name="Endo H."/>
            <person name="Kuwata A."/>
            <person name="Ogata H."/>
        </authorList>
    </citation>
    <scope>NUCLEOTIDE SEQUENCE [LARGE SCALE GENOMIC DNA]</scope>
    <source>
        <strain evidence="3">NIES 3699</strain>
    </source>
</reference>
<keyword evidence="3" id="KW-1185">Reference proteome</keyword>